<organism evidence="1 2">
    <name type="scientific">Hyphomicrobium nitrativorans NL23</name>
    <dbReference type="NCBI Taxonomy" id="1029756"/>
    <lineage>
        <taxon>Bacteria</taxon>
        <taxon>Pseudomonadati</taxon>
        <taxon>Pseudomonadota</taxon>
        <taxon>Alphaproteobacteria</taxon>
        <taxon>Hyphomicrobiales</taxon>
        <taxon>Hyphomicrobiaceae</taxon>
        <taxon>Hyphomicrobium</taxon>
    </lineage>
</organism>
<proteinExistence type="predicted"/>
<evidence type="ECO:0000313" key="1">
    <source>
        <dbReference type="EMBL" id="AHB49478.1"/>
    </source>
</evidence>
<dbReference type="KEGG" id="hni:W911_15465"/>
<name>V5SG11_9HYPH</name>
<dbReference type="AlphaFoldDB" id="V5SG11"/>
<protein>
    <submittedName>
        <fullName evidence="1">Uncharacterized protein</fullName>
    </submittedName>
</protein>
<dbReference type="EMBL" id="CP006912">
    <property type="protein sequence ID" value="AHB49478.1"/>
    <property type="molecule type" value="Genomic_DNA"/>
</dbReference>
<gene>
    <name evidence="1" type="ORF">W911_15465</name>
</gene>
<reference evidence="1 2" key="1">
    <citation type="journal article" date="2014" name="Genome Announc.">
        <title>Complete Genome Sequence of Hyphomicrobium nitrativorans Strain NL23, a Denitrifying Bacterium Isolated from Biofilm of a Methanol-Fed Denitrification System Treating Seawater at the Montreal Biodome.</title>
        <authorList>
            <person name="Martineau C."/>
            <person name="Villeneuve C."/>
            <person name="Mauffrey F."/>
            <person name="Villemur R."/>
        </authorList>
    </citation>
    <scope>NUCLEOTIDE SEQUENCE [LARGE SCALE GENOMIC DNA]</scope>
    <source>
        <strain evidence="1">NL23</strain>
    </source>
</reference>
<dbReference type="HOGENOM" id="CLU_1693119_0_0_5"/>
<sequence length="143" mass="15781">MAAVLASPATVGPSWAQEPAVCDKAEFENAVDEAAMALRDLNNRNRPAFQTRLGALKEKRGWSDDQFLKEAAPMVQDDRIAEFEEESNKLLASIATMGTEGASAKVPDCAMLEELRRLMGVLIETQASKWAYMFEKLDTELAK</sequence>
<keyword evidence="2" id="KW-1185">Reference proteome</keyword>
<dbReference type="Proteomes" id="UP000018542">
    <property type="component" value="Chromosome"/>
</dbReference>
<accession>V5SG11</accession>
<evidence type="ECO:0000313" key="2">
    <source>
        <dbReference type="Proteomes" id="UP000018542"/>
    </source>
</evidence>
<dbReference type="PATRIC" id="fig|1029756.8.peg.3223"/>